<evidence type="ECO:0000259" key="3">
    <source>
        <dbReference type="Pfam" id="PF01073"/>
    </source>
</evidence>
<dbReference type="Pfam" id="PF01073">
    <property type="entry name" value="3Beta_HSD"/>
    <property type="match status" value="1"/>
</dbReference>
<evidence type="ECO:0000313" key="5">
    <source>
        <dbReference type="Proteomes" id="UP001295684"/>
    </source>
</evidence>
<proteinExistence type="inferred from homology"/>
<sequence length="351" mass="39531">MESSSEKPLVLVTGASGYIGSWCIAKLLDTDKYRVRGTVRDHTDKSRMEILQKGFGDYFDQIEFVSANLQDEDSMKSAIEGAKYVLHVASPFPLNSPKDGEKEVIQPAIDGNRHMLNACVGSDVKKLIITSSCVAVQDFWENPDKVSNHKTFVKERKDHTPYYKSKIRAERYTYDFLDNLKPSERTFEVMMINPSFVTGKALLPRAEGTSLSLIKNVLENKLPGVPQKYFANVDVQDVAQAHVNAIEKGKDGGRYPLANGNYKFLELMLVISEEYSDQGYKILNKEISKILAWIVSFFNKDVAFFLTCWNIKAEVDGSFAAEELGIEYKSMKESVLEACKSLIEFDLVAKP</sequence>
<keyword evidence="5" id="KW-1185">Reference proteome</keyword>
<dbReference type="InterPro" id="IPR050425">
    <property type="entry name" value="NAD(P)_dehydrat-like"/>
</dbReference>
<reference evidence="4" key="1">
    <citation type="submission" date="2023-07" db="EMBL/GenBank/DDBJ databases">
        <authorList>
            <consortium name="AG Swart"/>
            <person name="Singh M."/>
            <person name="Singh A."/>
            <person name="Seah K."/>
            <person name="Emmerich C."/>
        </authorList>
    </citation>
    <scope>NUCLEOTIDE SEQUENCE</scope>
    <source>
        <strain evidence="4">DP1</strain>
    </source>
</reference>
<keyword evidence="1 2" id="KW-0560">Oxidoreductase</keyword>
<organism evidence="4 5">
    <name type="scientific">Euplotes crassus</name>
    <dbReference type="NCBI Taxonomy" id="5936"/>
    <lineage>
        <taxon>Eukaryota</taxon>
        <taxon>Sar</taxon>
        <taxon>Alveolata</taxon>
        <taxon>Ciliophora</taxon>
        <taxon>Intramacronucleata</taxon>
        <taxon>Spirotrichea</taxon>
        <taxon>Hypotrichia</taxon>
        <taxon>Euplotida</taxon>
        <taxon>Euplotidae</taxon>
        <taxon>Moneuplotes</taxon>
    </lineage>
</organism>
<feature type="domain" description="3-beta hydroxysteroid dehydrogenase/isomerase" evidence="3">
    <location>
        <begin position="11"/>
        <end position="264"/>
    </location>
</feature>
<comment type="similarity">
    <text evidence="2">Belongs to the 3-beta-HSD family.</text>
</comment>
<dbReference type="InterPro" id="IPR036291">
    <property type="entry name" value="NAD(P)-bd_dom_sf"/>
</dbReference>
<evidence type="ECO:0000256" key="1">
    <source>
        <dbReference type="ARBA" id="ARBA00023002"/>
    </source>
</evidence>
<evidence type="ECO:0000313" key="4">
    <source>
        <dbReference type="EMBL" id="CAI2373107.1"/>
    </source>
</evidence>
<dbReference type="PANTHER" id="PTHR10366:SF564">
    <property type="entry name" value="STEROL-4-ALPHA-CARBOXYLATE 3-DEHYDROGENASE, DECARBOXYLATING"/>
    <property type="match status" value="1"/>
</dbReference>
<name>A0AAD1XI32_EUPCR</name>
<dbReference type="PANTHER" id="PTHR10366">
    <property type="entry name" value="NAD DEPENDENT EPIMERASE/DEHYDRATASE"/>
    <property type="match status" value="1"/>
</dbReference>
<evidence type="ECO:0000256" key="2">
    <source>
        <dbReference type="RuleBase" id="RU004475"/>
    </source>
</evidence>
<accession>A0AAD1XI32</accession>
<dbReference type="AlphaFoldDB" id="A0AAD1XI32"/>
<dbReference type="InterPro" id="IPR002225">
    <property type="entry name" value="3Beta_OHSteriod_DH/Estase"/>
</dbReference>
<dbReference type="GO" id="GO:0016616">
    <property type="term" value="F:oxidoreductase activity, acting on the CH-OH group of donors, NAD or NADP as acceptor"/>
    <property type="evidence" value="ECO:0007669"/>
    <property type="project" value="InterPro"/>
</dbReference>
<dbReference type="EMBL" id="CAMPGE010014434">
    <property type="protein sequence ID" value="CAI2373107.1"/>
    <property type="molecule type" value="Genomic_DNA"/>
</dbReference>
<protein>
    <recommendedName>
        <fullName evidence="3">3-beta hydroxysteroid dehydrogenase/isomerase domain-containing protein</fullName>
    </recommendedName>
</protein>
<comment type="caution">
    <text evidence="4">The sequence shown here is derived from an EMBL/GenBank/DDBJ whole genome shotgun (WGS) entry which is preliminary data.</text>
</comment>
<dbReference type="Gene3D" id="3.40.50.720">
    <property type="entry name" value="NAD(P)-binding Rossmann-like Domain"/>
    <property type="match status" value="1"/>
</dbReference>
<dbReference type="Proteomes" id="UP001295684">
    <property type="component" value="Unassembled WGS sequence"/>
</dbReference>
<dbReference type="GO" id="GO:0006694">
    <property type="term" value="P:steroid biosynthetic process"/>
    <property type="evidence" value="ECO:0007669"/>
    <property type="project" value="InterPro"/>
</dbReference>
<dbReference type="SUPFAM" id="SSF51735">
    <property type="entry name" value="NAD(P)-binding Rossmann-fold domains"/>
    <property type="match status" value="1"/>
</dbReference>
<gene>
    <name evidence="4" type="ORF">ECRASSUSDP1_LOCUS14445</name>
</gene>